<organism evidence="2 3">
    <name type="scientific">Angiostrongylus cantonensis</name>
    <name type="common">Rat lungworm</name>
    <dbReference type="NCBI Taxonomy" id="6313"/>
    <lineage>
        <taxon>Eukaryota</taxon>
        <taxon>Metazoa</taxon>
        <taxon>Ecdysozoa</taxon>
        <taxon>Nematoda</taxon>
        <taxon>Chromadorea</taxon>
        <taxon>Rhabditida</taxon>
        <taxon>Rhabditina</taxon>
        <taxon>Rhabditomorpha</taxon>
        <taxon>Strongyloidea</taxon>
        <taxon>Metastrongylidae</taxon>
        <taxon>Angiostrongylus</taxon>
    </lineage>
</organism>
<dbReference type="AlphaFoldDB" id="A0A0K0D7U5"/>
<evidence type="ECO:0000256" key="1">
    <source>
        <dbReference type="SAM" id="MobiDB-lite"/>
    </source>
</evidence>
<name>A0A0K0D7U5_ANGCA</name>
<feature type="region of interest" description="Disordered" evidence="1">
    <location>
        <begin position="1"/>
        <end position="20"/>
    </location>
</feature>
<dbReference type="WBParaSite" id="ACAC_0000614001-mRNA-1">
    <property type="protein sequence ID" value="ACAC_0000614001-mRNA-1"/>
    <property type="gene ID" value="ACAC_0000614001"/>
</dbReference>
<feature type="compositionally biased region" description="Polar residues" evidence="1">
    <location>
        <begin position="58"/>
        <end position="75"/>
    </location>
</feature>
<feature type="compositionally biased region" description="Basic and acidic residues" evidence="1">
    <location>
        <begin position="88"/>
        <end position="102"/>
    </location>
</feature>
<proteinExistence type="predicted"/>
<dbReference type="Proteomes" id="UP000035642">
    <property type="component" value="Unassembled WGS sequence"/>
</dbReference>
<sequence length="102" mass="10694">MGVQISTGPPFPGEYYEPQGTMFTPRSISLFGGKNGSRTTGVGGLGESSGGVRRRAKSPTSMPSTCEGSSPQQNCDVEASEGEQTAQDGKENYDAGDVRRTQ</sequence>
<keyword evidence="2" id="KW-1185">Reference proteome</keyword>
<protein>
    <submittedName>
        <fullName evidence="3">Uncharacterized protein</fullName>
    </submittedName>
</protein>
<evidence type="ECO:0000313" key="3">
    <source>
        <dbReference type="WBParaSite" id="ACAC_0000614001-mRNA-1"/>
    </source>
</evidence>
<reference evidence="2" key="1">
    <citation type="submission" date="2012-09" db="EMBL/GenBank/DDBJ databases">
        <authorList>
            <person name="Martin A.A."/>
        </authorList>
    </citation>
    <scope>NUCLEOTIDE SEQUENCE</scope>
</reference>
<evidence type="ECO:0000313" key="2">
    <source>
        <dbReference type="Proteomes" id="UP000035642"/>
    </source>
</evidence>
<reference evidence="3" key="2">
    <citation type="submission" date="2017-02" db="UniProtKB">
        <authorList>
            <consortium name="WormBaseParasite"/>
        </authorList>
    </citation>
    <scope>IDENTIFICATION</scope>
</reference>
<feature type="region of interest" description="Disordered" evidence="1">
    <location>
        <begin position="31"/>
        <end position="102"/>
    </location>
</feature>
<accession>A0A0K0D7U5</accession>